<keyword evidence="4" id="KW-0675">Receptor</keyword>
<dbReference type="SUPFAM" id="SSF49854">
    <property type="entry name" value="Spermadhesin, CUB domain"/>
    <property type="match status" value="1"/>
</dbReference>
<keyword evidence="5" id="KW-1185">Reference proteome</keyword>
<protein>
    <submittedName>
        <fullName evidence="4">Cadherin EGF LAG seven-pass G-type receptor 3</fullName>
    </submittedName>
</protein>
<keyword evidence="1" id="KW-1015">Disulfide bond</keyword>
<feature type="domain" description="CUB" evidence="3">
    <location>
        <begin position="55"/>
        <end position="106"/>
    </location>
</feature>
<evidence type="ECO:0000313" key="5">
    <source>
        <dbReference type="Proteomes" id="UP000762676"/>
    </source>
</evidence>
<dbReference type="EMBL" id="BMAT01008175">
    <property type="protein sequence ID" value="GFR79457.1"/>
    <property type="molecule type" value="Genomic_DNA"/>
</dbReference>
<dbReference type="AlphaFoldDB" id="A0AAV4G1V6"/>
<reference evidence="4 5" key="1">
    <citation type="journal article" date="2021" name="Elife">
        <title>Chloroplast acquisition without the gene transfer in kleptoplastic sea slugs, Plakobranchus ocellatus.</title>
        <authorList>
            <person name="Maeda T."/>
            <person name="Takahashi S."/>
            <person name="Yoshida T."/>
            <person name="Shimamura S."/>
            <person name="Takaki Y."/>
            <person name="Nagai Y."/>
            <person name="Toyoda A."/>
            <person name="Suzuki Y."/>
            <person name="Arimoto A."/>
            <person name="Ishii H."/>
            <person name="Satoh N."/>
            <person name="Nishiyama T."/>
            <person name="Hasebe M."/>
            <person name="Maruyama T."/>
            <person name="Minagawa J."/>
            <person name="Obokata J."/>
            <person name="Shigenobu S."/>
        </authorList>
    </citation>
    <scope>NUCLEOTIDE SEQUENCE [LARGE SCALE GENOMIC DNA]</scope>
</reference>
<dbReference type="InterPro" id="IPR000859">
    <property type="entry name" value="CUB_dom"/>
</dbReference>
<dbReference type="InterPro" id="IPR035914">
    <property type="entry name" value="Sperma_CUB_dom_sf"/>
</dbReference>
<evidence type="ECO:0000259" key="3">
    <source>
        <dbReference type="PROSITE" id="PS01180"/>
    </source>
</evidence>
<comment type="caution">
    <text evidence="4">The sequence shown here is derived from an EMBL/GenBank/DDBJ whole genome shotgun (WGS) entry which is preliminary data.</text>
</comment>
<dbReference type="Gene3D" id="2.60.120.290">
    <property type="entry name" value="Spermadhesin, CUB domain"/>
    <property type="match status" value="1"/>
</dbReference>
<evidence type="ECO:0000313" key="4">
    <source>
        <dbReference type="EMBL" id="GFR79457.1"/>
    </source>
</evidence>
<organism evidence="4 5">
    <name type="scientific">Elysia marginata</name>
    <dbReference type="NCBI Taxonomy" id="1093978"/>
    <lineage>
        <taxon>Eukaryota</taxon>
        <taxon>Metazoa</taxon>
        <taxon>Spiralia</taxon>
        <taxon>Lophotrochozoa</taxon>
        <taxon>Mollusca</taxon>
        <taxon>Gastropoda</taxon>
        <taxon>Heterobranchia</taxon>
        <taxon>Euthyneura</taxon>
        <taxon>Panpulmonata</taxon>
        <taxon>Sacoglossa</taxon>
        <taxon>Placobranchoidea</taxon>
        <taxon>Plakobranchidae</taxon>
        <taxon>Elysia</taxon>
    </lineage>
</organism>
<dbReference type="Pfam" id="PF00431">
    <property type="entry name" value="CUB"/>
    <property type="match status" value="1"/>
</dbReference>
<evidence type="ECO:0000256" key="1">
    <source>
        <dbReference type="ARBA" id="ARBA00023157"/>
    </source>
</evidence>
<evidence type="ECO:0000256" key="2">
    <source>
        <dbReference type="PROSITE-ProRule" id="PRU00059"/>
    </source>
</evidence>
<accession>A0AAV4G1V6</accession>
<dbReference type="PROSITE" id="PS01180">
    <property type="entry name" value="CUB"/>
    <property type="match status" value="1"/>
</dbReference>
<gene>
    <name evidence="4" type="ORF">ElyMa_004020800</name>
</gene>
<name>A0AAV4G1V6_9GAST</name>
<dbReference type="CDD" id="cd00041">
    <property type="entry name" value="CUB"/>
    <property type="match status" value="1"/>
</dbReference>
<sequence length="106" mass="11765">MRTSGRIRAASNLQGYLVDLIKRHGVWNQTMALLTFIVLVGLPTSVHANAVFSQCGGHLRAPQGIIQSPNFPGPFPVPISCRWVIHVPANSKTVIYFTQVRYIQTH</sequence>
<comment type="caution">
    <text evidence="2">Lacks conserved residue(s) required for the propagation of feature annotation.</text>
</comment>
<dbReference type="Proteomes" id="UP000762676">
    <property type="component" value="Unassembled WGS sequence"/>
</dbReference>
<proteinExistence type="predicted"/>